<evidence type="ECO:0000313" key="1">
    <source>
        <dbReference type="EMBL" id="VVC25917.1"/>
    </source>
</evidence>
<gene>
    <name evidence="1" type="ORF">CINCED_3A018816</name>
</gene>
<dbReference type="Proteomes" id="UP000325440">
    <property type="component" value="Unassembled WGS sequence"/>
</dbReference>
<proteinExistence type="predicted"/>
<dbReference type="EMBL" id="CABPRJ010000022">
    <property type="protein sequence ID" value="VVC25917.1"/>
    <property type="molecule type" value="Genomic_DNA"/>
</dbReference>
<protein>
    <recommendedName>
        <fullName evidence="3">Reverse transcriptase domain</fullName>
    </recommendedName>
</protein>
<sequence>MFEFYPTERQFRVMHEDTTTDWKRISAGIPQRSVLGPISYLLYITDIPSNNYSMTAMFAFDTAIMTTDEDHQTATGWLQSTSFQTGQ</sequence>
<evidence type="ECO:0008006" key="3">
    <source>
        <dbReference type="Google" id="ProtNLM"/>
    </source>
</evidence>
<accession>A0A5E4M802</accession>
<keyword evidence="2" id="KW-1185">Reference proteome</keyword>
<evidence type="ECO:0000313" key="2">
    <source>
        <dbReference type="Proteomes" id="UP000325440"/>
    </source>
</evidence>
<organism evidence="1 2">
    <name type="scientific">Cinara cedri</name>
    <dbReference type="NCBI Taxonomy" id="506608"/>
    <lineage>
        <taxon>Eukaryota</taxon>
        <taxon>Metazoa</taxon>
        <taxon>Ecdysozoa</taxon>
        <taxon>Arthropoda</taxon>
        <taxon>Hexapoda</taxon>
        <taxon>Insecta</taxon>
        <taxon>Pterygota</taxon>
        <taxon>Neoptera</taxon>
        <taxon>Paraneoptera</taxon>
        <taxon>Hemiptera</taxon>
        <taxon>Sternorrhyncha</taxon>
        <taxon>Aphidomorpha</taxon>
        <taxon>Aphidoidea</taxon>
        <taxon>Aphididae</taxon>
        <taxon>Lachninae</taxon>
        <taxon>Cinara</taxon>
    </lineage>
</organism>
<dbReference type="AlphaFoldDB" id="A0A5E4M802"/>
<reference evidence="1 2" key="1">
    <citation type="submission" date="2019-08" db="EMBL/GenBank/DDBJ databases">
        <authorList>
            <person name="Alioto T."/>
            <person name="Alioto T."/>
            <person name="Gomez Garrido J."/>
        </authorList>
    </citation>
    <scope>NUCLEOTIDE SEQUENCE [LARGE SCALE GENOMIC DNA]</scope>
</reference>
<dbReference type="OrthoDB" id="6761817at2759"/>
<name>A0A5E4M802_9HEMI</name>